<reference evidence="3" key="1">
    <citation type="submission" date="2020-05" db="UniProtKB">
        <authorList>
            <consortium name="EnsemblMetazoa"/>
        </authorList>
    </citation>
    <scope>IDENTIFICATION</scope>
    <source>
        <strain evidence="3">USDA</strain>
    </source>
</reference>
<dbReference type="Proteomes" id="UP000095300">
    <property type="component" value="Unassembled WGS sequence"/>
</dbReference>
<evidence type="ECO:0000256" key="2">
    <source>
        <dbReference type="SAM" id="SignalP"/>
    </source>
</evidence>
<evidence type="ECO:0000313" key="4">
    <source>
        <dbReference type="Proteomes" id="UP000095300"/>
    </source>
</evidence>
<gene>
    <name evidence="3" type="primary">106091446</name>
</gene>
<dbReference type="STRING" id="35570.A0A1I8NXG4"/>
<feature type="chain" id="PRO_5009325679" evidence="2">
    <location>
        <begin position="23"/>
        <end position="191"/>
    </location>
</feature>
<feature type="region of interest" description="Disordered" evidence="1">
    <location>
        <begin position="150"/>
        <end position="175"/>
    </location>
</feature>
<organism evidence="3 4">
    <name type="scientific">Stomoxys calcitrans</name>
    <name type="common">Stable fly</name>
    <name type="synonym">Conops calcitrans</name>
    <dbReference type="NCBI Taxonomy" id="35570"/>
    <lineage>
        <taxon>Eukaryota</taxon>
        <taxon>Metazoa</taxon>
        <taxon>Ecdysozoa</taxon>
        <taxon>Arthropoda</taxon>
        <taxon>Hexapoda</taxon>
        <taxon>Insecta</taxon>
        <taxon>Pterygota</taxon>
        <taxon>Neoptera</taxon>
        <taxon>Endopterygota</taxon>
        <taxon>Diptera</taxon>
        <taxon>Brachycera</taxon>
        <taxon>Muscomorpha</taxon>
        <taxon>Muscoidea</taxon>
        <taxon>Muscidae</taxon>
        <taxon>Stomoxys</taxon>
    </lineage>
</organism>
<evidence type="ECO:0000256" key="1">
    <source>
        <dbReference type="SAM" id="MobiDB-lite"/>
    </source>
</evidence>
<feature type="signal peptide" evidence="2">
    <location>
        <begin position="1"/>
        <end position="22"/>
    </location>
</feature>
<feature type="compositionally biased region" description="Basic and acidic residues" evidence="1">
    <location>
        <begin position="154"/>
        <end position="168"/>
    </location>
</feature>
<sequence>MCKFNNRLFVFYLLSLVLATLAKPILKHHEESQESNLNFNELLALTSLLAPQDNYDLHYDQRQKGSENYRVKLDGFFIGIPQEESASLLLLTDDILESFGEDLPSNPNKIKKQQLTNYDLENYQKSLRPYQSLEPEVPSTASVVVEIPAPNKQGEARHYEEDVEETPRKQNSRTKSYISHLMNILKRGHRN</sequence>
<keyword evidence="2" id="KW-0732">Signal</keyword>
<name>A0A1I8NXG4_STOCA</name>
<accession>A0A1I8NXG4</accession>
<evidence type="ECO:0000313" key="3">
    <source>
        <dbReference type="EnsemblMetazoa" id="SCAU002908-PA"/>
    </source>
</evidence>
<protein>
    <submittedName>
        <fullName evidence="3">Uncharacterized protein</fullName>
    </submittedName>
</protein>
<proteinExistence type="predicted"/>
<dbReference type="VEuPathDB" id="VectorBase:SCAU002908"/>
<dbReference type="EnsemblMetazoa" id="SCAU002908-RA">
    <property type="protein sequence ID" value="SCAU002908-PA"/>
    <property type="gene ID" value="SCAU002908"/>
</dbReference>
<dbReference type="AlphaFoldDB" id="A0A1I8NXG4"/>
<keyword evidence="4" id="KW-1185">Reference proteome</keyword>